<keyword evidence="1" id="KW-0732">Signal</keyword>
<dbReference type="Proteomes" id="UP000244810">
    <property type="component" value="Unassembled WGS sequence"/>
</dbReference>
<dbReference type="EMBL" id="QDDR01000003">
    <property type="protein sequence ID" value="PVE47893.1"/>
    <property type="molecule type" value="Genomic_DNA"/>
</dbReference>
<proteinExistence type="predicted"/>
<evidence type="ECO:0000313" key="2">
    <source>
        <dbReference type="EMBL" id="PVE47893.1"/>
    </source>
</evidence>
<dbReference type="AlphaFoldDB" id="A0A2T7UT18"/>
<name>A0A2T7UT18_9RHOB</name>
<evidence type="ECO:0000256" key="1">
    <source>
        <dbReference type="SAM" id="SignalP"/>
    </source>
</evidence>
<reference evidence="2 3" key="1">
    <citation type="journal article" date="2011" name="Syst. Appl. Microbiol.">
        <title>Defluviimonas denitrificans gen. nov., sp. nov., and Pararhodobacter aggregans gen. nov., sp. nov., non-phototrophic Rhodobacteraceae from the biofilter of a marine aquaculture.</title>
        <authorList>
            <person name="Foesel B.U."/>
            <person name="Drake H.L."/>
            <person name="Schramm A."/>
        </authorList>
    </citation>
    <scope>NUCLEOTIDE SEQUENCE [LARGE SCALE GENOMIC DNA]</scope>
    <source>
        <strain evidence="2 3">D1-19</strain>
    </source>
</reference>
<sequence length="122" mass="13138">MRAALILTLALMASGASAQSLYDGTWTYLDASSCRPGSDAVIRVTGSEIRYYESLCRLSNPVPVRDMGATLYDAECAGEGDTWQHRLMLMRTEEGQLLQLTPGRAQLLNACPADSPAEAPGK</sequence>
<feature type="signal peptide" evidence="1">
    <location>
        <begin position="1"/>
        <end position="18"/>
    </location>
</feature>
<accession>A0A2T7UT18</accession>
<feature type="chain" id="PRO_5015775572" description="DUF3617 domain-containing protein" evidence="1">
    <location>
        <begin position="19"/>
        <end position="122"/>
    </location>
</feature>
<evidence type="ECO:0008006" key="4">
    <source>
        <dbReference type="Google" id="ProtNLM"/>
    </source>
</evidence>
<dbReference type="OrthoDB" id="7727934at2"/>
<protein>
    <recommendedName>
        <fullName evidence="4">DUF3617 domain-containing protein</fullName>
    </recommendedName>
</protein>
<keyword evidence="3" id="KW-1185">Reference proteome</keyword>
<organism evidence="2 3">
    <name type="scientific">Pararhodobacter aggregans</name>
    <dbReference type="NCBI Taxonomy" id="404875"/>
    <lineage>
        <taxon>Bacteria</taxon>
        <taxon>Pseudomonadati</taxon>
        <taxon>Pseudomonadota</taxon>
        <taxon>Alphaproteobacteria</taxon>
        <taxon>Rhodobacterales</taxon>
        <taxon>Paracoccaceae</taxon>
        <taxon>Pararhodobacter</taxon>
    </lineage>
</organism>
<comment type="caution">
    <text evidence="2">The sequence shown here is derived from an EMBL/GenBank/DDBJ whole genome shotgun (WGS) entry which is preliminary data.</text>
</comment>
<gene>
    <name evidence="2" type="ORF">DDE23_07040</name>
</gene>
<evidence type="ECO:0000313" key="3">
    <source>
        <dbReference type="Proteomes" id="UP000244810"/>
    </source>
</evidence>
<dbReference type="RefSeq" id="WP_107751266.1">
    <property type="nucleotide sequence ID" value="NZ_QBKF01000004.1"/>
</dbReference>